<dbReference type="CDD" id="cd18662">
    <property type="entry name" value="CD2_tandem_CHD3-4_like"/>
    <property type="match status" value="1"/>
</dbReference>
<feature type="compositionally biased region" description="Basic residues" evidence="17">
    <location>
        <begin position="528"/>
        <end position="537"/>
    </location>
</feature>
<dbReference type="InterPro" id="IPR049730">
    <property type="entry name" value="SNF2/RAD54-like_C"/>
</dbReference>
<dbReference type="InterPro" id="IPR001965">
    <property type="entry name" value="Znf_PHD"/>
</dbReference>
<dbReference type="PROSITE" id="PS50016">
    <property type="entry name" value="ZF_PHD_2"/>
    <property type="match status" value="2"/>
</dbReference>
<feature type="domain" description="Chromo" evidence="18">
    <location>
        <begin position="974"/>
        <end position="1036"/>
    </location>
</feature>
<dbReference type="FunFam" id="3.30.40.10:FF:000001">
    <property type="entry name" value="chromodomain-helicase-DNA-binding protein 3 isoform X1"/>
    <property type="match status" value="1"/>
</dbReference>
<dbReference type="InterPro" id="IPR027417">
    <property type="entry name" value="P-loop_NTPase"/>
</dbReference>
<dbReference type="CDD" id="cd17994">
    <property type="entry name" value="DEXHc_CHD3_4_5"/>
    <property type="match status" value="1"/>
</dbReference>
<keyword evidence="7 16" id="KW-0863">Zinc-finger</keyword>
<dbReference type="PROSITE" id="PS00690">
    <property type="entry name" value="DEAH_ATP_HELICASE"/>
    <property type="match status" value="1"/>
</dbReference>
<keyword evidence="12" id="KW-0238">DNA-binding</keyword>
<feature type="compositionally biased region" description="Polar residues" evidence="17">
    <location>
        <begin position="1816"/>
        <end position="1828"/>
    </location>
</feature>
<comment type="similarity">
    <text evidence="2">Belongs to the SNF2/RAD54 helicase family.</text>
</comment>
<evidence type="ECO:0000256" key="16">
    <source>
        <dbReference type="PROSITE-ProRule" id="PRU00146"/>
    </source>
</evidence>
<evidence type="ECO:0000256" key="13">
    <source>
        <dbReference type="ARBA" id="ARBA00023163"/>
    </source>
</evidence>
<dbReference type="SUPFAM" id="SSF57903">
    <property type="entry name" value="FYVE/PHD zinc finger"/>
    <property type="match status" value="1"/>
</dbReference>
<feature type="compositionally biased region" description="Acidic residues" evidence="17">
    <location>
        <begin position="711"/>
        <end position="724"/>
    </location>
</feature>
<feature type="compositionally biased region" description="Basic and acidic residues" evidence="17">
    <location>
        <begin position="2125"/>
        <end position="2156"/>
    </location>
</feature>
<gene>
    <name evidence="23" type="ORF">GEV33_011119</name>
</gene>
<feature type="compositionally biased region" description="Polar residues" evidence="17">
    <location>
        <begin position="1799"/>
        <end position="1808"/>
    </location>
</feature>
<dbReference type="GO" id="GO:0003682">
    <property type="term" value="F:chromatin binding"/>
    <property type="evidence" value="ECO:0007669"/>
    <property type="project" value="TreeGrafter"/>
</dbReference>
<dbReference type="GO" id="GO:0140658">
    <property type="term" value="F:ATP-dependent chromatin remodeler activity"/>
    <property type="evidence" value="ECO:0007669"/>
    <property type="project" value="TreeGrafter"/>
</dbReference>
<dbReference type="FunFam" id="1.10.10.60:FF:000037">
    <property type="entry name" value="chromodomain-helicase-DNA-binding protein 3 isoform X1"/>
    <property type="match status" value="1"/>
</dbReference>
<evidence type="ECO:0000256" key="15">
    <source>
        <dbReference type="ARBA" id="ARBA00049360"/>
    </source>
</evidence>
<evidence type="ECO:0000313" key="24">
    <source>
        <dbReference type="Proteomes" id="UP000719412"/>
    </source>
</evidence>
<dbReference type="EMBL" id="JABDTM020026649">
    <property type="protein sequence ID" value="KAH0811671.1"/>
    <property type="molecule type" value="Genomic_DNA"/>
</dbReference>
<dbReference type="Proteomes" id="UP000719412">
    <property type="component" value="Unassembled WGS sequence"/>
</dbReference>
<keyword evidence="14" id="KW-0539">Nucleus</keyword>
<dbReference type="Pfam" id="PF00628">
    <property type="entry name" value="PHD"/>
    <property type="match status" value="2"/>
</dbReference>
<sequence>MDDECVNILQKDSNKVHLLVNKSGCYWLDIWTAQVSPAKCPFTKRLESTSDFRTLVPSIGDQEQVDVGRYTSERDNRFIVSTSLRNRRLNAVQIQRELCDIRGLAVSEWTVRRRLQETNLTPRRPATGPKLTAAHRQARLRFARKHLNWTLDHWMSLLFSDGRGRVYRRPGQRFAECCIDERVSYGGGSCMIWGGISAEGRTEPVFMVGAARGRNRRSLTAASQFMLMHDNTKPHTARITREYVAEVGLRVLEWPACSPDLNPIEHLWDELKRRENNELTDMLQMYGQCYHVIRMQLRRPESTVERLPERHHPGPAKVSVATYSSITNLKMSDWQTEKEKFLSMSLDEKRKLYRCTQHTELSDIPTWQEYAKKKLAPKIPCKTNSPIDNSLNSKLTEKISIFTGDITTLEVDAIVNAANSSLLGGGGVDGAIHRGAGPDLLEECRSLHGCETGQAKITGGYKLPAKCMFELEFCVMASDEEVEDSYGGEEEAPEEVAGDPIDNEPESDEAPIKHGDEDDDYEPEDGRKKKKGKKRKARGEEKKGKKKKKKRKNDSGDESDFLVDDDNGAGDSDYATSKKGRKSRSSTKHPSTPSTPAESSSTTGGGMPTIEEVCSTFGLTDVELEYTESDFQNLTTYKLFQQHVRPLLTKENPKVPMSKLMMLVAAKWREFSNINPNLQSENNEANVASSADSDYPKSGRPRAAKEKPESEAFDEDDDDDEDDDSKNKKKRSSRGKKSSKKASKVPTLKIKLGKRKRGSSEEEGDGSAAGSDRDSDAEFEQMLQEADERKANAAAAPPASEEAGPSEGGDDGPPQPRRKAKTKFGNKAKKKKNKKAGGKPEEEHYEHQDYCEVCQQGGEIILCDTCPRAYHLVCLDPELEDTPEGKWSCPHCENEGPAEQDDDEHQEFCRICKDGGELLCCDSCPSAYHTHCLNPPLVEIPDGDWKCPRCSCPPLKGKISKLFTWRWVEDQPASTNDSATNGKKTKRKRHREFFVKWYEYSHWHCSWVTELQLEVNHPLLYRNFVRKFDMEEPPKFEESLDEMDQRSKRLLSLGSDYKDAELEERFYKYGIKPEWLVVHRIINHRNMKDGRTLYLVKWRELSYDQATWEEENDEIVGLKTSIEYYMDLRAACTSNVTGSKGKKGKGKKSKTRELMDDEDRTTARRYTPPPEKPTTDLKKKLDKQPNYLDECGMQLHNYQLEGLNWLRYSWGQGIDTILADEMGLGKTIQTITFLYSLYKEGHCKGPFLVSVPLSTIINWEREFETWAPDFYVITYVGDKDSRAVIRENEFSFEENVNKSGRVCRVKANSIKFNVLLTSYELISIDAACLGSIEWAVLVVDEAHRLKCNQSKFFRLLTSYNIQYKLLLTGTPLQNNLEELFHLLNFLNSQKFNDLATFQNEFADISKEEQVKKLHELLGPHMLRRLKADVLKNMPSKSEFIVRVELSPMQKKYYKYILTRNYEALNPKGGGQSVSLLNIMMDLKKCCNHPYLFPVAAEEAPIAPNGGYDMQSLIKSSGKLVLLAKMLRILREQGHRVLIFSQMTKMLDILEDFLEGEGYKYERIDGAITGTLRQEAIDRFNAPGAQQFVFLLSTRAGGLGINLATADTVIIYDSDWNPHNDIQAFSRAHRIGQANKVMIYRFVTRNSVEERVTQVAKRKMMLTHLVVRPGMGGKGANFTKQELDDILRFGTEELFKEDEGKEDEAIHYDDKAVSELLDRTKEGIEQKENWANEYLSSFKVASYVTKEGDNEEEVDTEIIKQEAENTDPAYWIKLLRHHYEQQQEDIARTLGKGKRVRKQVNYNDGGMTTDTREDSTWQENLSDYNSDFSAGSDEDKEDDDFDEKNEGDLNRRSRRRMERKDERDRPLPPLLARVGGNIEVLGFNARQRKAFLNAIMRYGMPPQDAFNSQWLVRDLRGKSEKNFKAYVSLFMRHLCEPGADNAENFADGVPREGLSRQHVLTRIGVMSLIRKKVQEFEHINGEYSMPEVIKKTIMDQNKSQNEAETPKSATTSTSATPATSAAASPAPLKEESDKGKDENEDKEKESLKSEGEEKEKEKTPEESTKEKEVDSTKSTTETSEIDQTSETKSDEVKSETSDKKSEEIGDKEEVDVNNKEATQKDDEEVKEVTTEDGEKKDDKQKSSEKKDDEVESEDKDKIEKVKEKKEVIDLEEVKKRFMFNIADGGFTELHTLWLNEEKAATPGREYEIWHRRHDYWLLSGIVTHGYGRWQDIQADARFAIINEPFKMDVGKGNFLEIKNKFLARRFKLLEQALVIEEQLRRAAYLNLTQDPNHPAMSLNARFAEVECLAESHQHLSKESLAGNKPANAVLHKVLNQLEELLSDMKSDVSRLPATLARIPPVAQRLQMSERSILSRLAATSSTNSQTTG</sequence>
<dbReference type="InterPro" id="IPR011011">
    <property type="entry name" value="Znf_FYVE_PHD"/>
</dbReference>
<dbReference type="GO" id="GO:0016887">
    <property type="term" value="F:ATP hydrolysis activity"/>
    <property type="evidence" value="ECO:0007669"/>
    <property type="project" value="TreeGrafter"/>
</dbReference>
<dbReference type="GO" id="GO:0042393">
    <property type="term" value="F:histone binding"/>
    <property type="evidence" value="ECO:0007669"/>
    <property type="project" value="TreeGrafter"/>
</dbReference>
<dbReference type="SMART" id="SM01147">
    <property type="entry name" value="DUF1087"/>
    <property type="match status" value="1"/>
</dbReference>
<evidence type="ECO:0000256" key="17">
    <source>
        <dbReference type="SAM" id="MobiDB-lite"/>
    </source>
</evidence>
<feature type="compositionally biased region" description="Basic and acidic residues" evidence="17">
    <location>
        <begin position="2027"/>
        <end position="2070"/>
    </location>
</feature>
<dbReference type="InterPro" id="IPR012958">
    <property type="entry name" value="CHD_N"/>
</dbReference>
<organism evidence="23 24">
    <name type="scientific">Tenebrio molitor</name>
    <name type="common">Yellow mealworm beetle</name>
    <dbReference type="NCBI Taxonomy" id="7067"/>
    <lineage>
        <taxon>Eukaryota</taxon>
        <taxon>Metazoa</taxon>
        <taxon>Ecdysozoa</taxon>
        <taxon>Arthropoda</taxon>
        <taxon>Hexapoda</taxon>
        <taxon>Insecta</taxon>
        <taxon>Pterygota</taxon>
        <taxon>Neoptera</taxon>
        <taxon>Endopterygota</taxon>
        <taxon>Coleoptera</taxon>
        <taxon>Polyphaga</taxon>
        <taxon>Cucujiformia</taxon>
        <taxon>Tenebrionidae</taxon>
        <taxon>Tenebrio</taxon>
    </lineage>
</organism>
<feature type="region of interest" description="Disordered" evidence="17">
    <location>
        <begin position="1995"/>
        <end position="2156"/>
    </location>
</feature>
<dbReference type="Pfam" id="PF01498">
    <property type="entry name" value="HTH_Tnp_Tc3_2"/>
    <property type="match status" value="1"/>
</dbReference>
<dbReference type="Pfam" id="PF01661">
    <property type="entry name" value="Macro"/>
    <property type="match status" value="1"/>
</dbReference>
<keyword evidence="9" id="KW-0862">Zinc</keyword>
<dbReference type="GO" id="GO:0003677">
    <property type="term" value="F:DNA binding"/>
    <property type="evidence" value="ECO:0007669"/>
    <property type="project" value="UniProtKB-KW"/>
</dbReference>
<dbReference type="Gene3D" id="2.40.50.40">
    <property type="match status" value="2"/>
</dbReference>
<dbReference type="SMART" id="SM01146">
    <property type="entry name" value="DUF1086"/>
    <property type="match status" value="1"/>
</dbReference>
<dbReference type="CDD" id="cd15532">
    <property type="entry name" value="PHD2_CHD_II"/>
    <property type="match status" value="1"/>
</dbReference>
<accession>A0A8J6LG42</accession>
<evidence type="ECO:0000259" key="21">
    <source>
        <dbReference type="PROSITE" id="PS51192"/>
    </source>
</evidence>
<evidence type="ECO:0000256" key="1">
    <source>
        <dbReference type="ARBA" id="ARBA00004123"/>
    </source>
</evidence>
<dbReference type="InterPro" id="IPR016197">
    <property type="entry name" value="Chromo-like_dom_sf"/>
</dbReference>
<dbReference type="GO" id="GO:0000791">
    <property type="term" value="C:euchromatin"/>
    <property type="evidence" value="ECO:0007669"/>
    <property type="project" value="UniProtKB-ARBA"/>
</dbReference>
<dbReference type="PANTHER" id="PTHR45623">
    <property type="entry name" value="CHROMODOMAIN-HELICASE-DNA-BINDING PROTEIN 3-RELATED-RELATED"/>
    <property type="match status" value="1"/>
</dbReference>
<reference evidence="23" key="2">
    <citation type="submission" date="2021-08" db="EMBL/GenBank/DDBJ databases">
        <authorList>
            <person name="Eriksson T."/>
        </authorList>
    </citation>
    <scope>NUCLEOTIDE SEQUENCE</scope>
    <source>
        <strain evidence="23">Stoneville</strain>
        <tissue evidence="23">Whole head</tissue>
    </source>
</reference>
<evidence type="ECO:0000256" key="5">
    <source>
        <dbReference type="ARBA" id="ARBA00022737"/>
    </source>
</evidence>
<dbReference type="Gene3D" id="3.30.40.10">
    <property type="entry name" value="Zinc/RING finger domain, C3HC4 (zinc finger)"/>
    <property type="match status" value="2"/>
</dbReference>
<evidence type="ECO:0000259" key="22">
    <source>
        <dbReference type="PROSITE" id="PS51194"/>
    </source>
</evidence>
<proteinExistence type="inferred from homology"/>
<dbReference type="GO" id="GO:0034728">
    <property type="term" value="P:nucleosome organization"/>
    <property type="evidence" value="ECO:0007669"/>
    <property type="project" value="UniProtKB-ARBA"/>
</dbReference>
<dbReference type="GO" id="GO:0005524">
    <property type="term" value="F:ATP binding"/>
    <property type="evidence" value="ECO:0007669"/>
    <property type="project" value="UniProtKB-KW"/>
</dbReference>
<dbReference type="GO" id="GO:0006313">
    <property type="term" value="P:DNA transposition"/>
    <property type="evidence" value="ECO:0007669"/>
    <property type="project" value="InterPro"/>
</dbReference>
<name>A0A8J6LG42_TENMO</name>
<feature type="compositionally biased region" description="Low complexity" evidence="17">
    <location>
        <begin position="588"/>
        <end position="602"/>
    </location>
</feature>
<dbReference type="PROSITE" id="PS50013">
    <property type="entry name" value="CHROMO_2"/>
    <property type="match status" value="2"/>
</dbReference>
<dbReference type="InterPro" id="IPR036397">
    <property type="entry name" value="RNaseH_sf"/>
</dbReference>
<dbReference type="InterPro" id="IPR002492">
    <property type="entry name" value="Transposase_Tc1-like"/>
</dbReference>
<evidence type="ECO:0000256" key="3">
    <source>
        <dbReference type="ARBA" id="ARBA00022553"/>
    </source>
</evidence>
<feature type="compositionally biased region" description="Basic residues" evidence="17">
    <location>
        <begin position="1140"/>
        <end position="1150"/>
    </location>
</feature>
<dbReference type="SMART" id="SM00298">
    <property type="entry name" value="CHROMO"/>
    <property type="match status" value="2"/>
</dbReference>
<dbReference type="GO" id="GO:0008270">
    <property type="term" value="F:zinc ion binding"/>
    <property type="evidence" value="ECO:0007669"/>
    <property type="project" value="UniProtKB-KW"/>
</dbReference>
<dbReference type="CDD" id="cd18793">
    <property type="entry name" value="SF2_C_SNF"/>
    <property type="match status" value="1"/>
</dbReference>
<feature type="compositionally biased region" description="Basic residues" evidence="17">
    <location>
        <begin position="727"/>
        <end position="743"/>
    </location>
</feature>
<dbReference type="InterPro" id="IPR023780">
    <property type="entry name" value="Chromo_domain"/>
</dbReference>
<evidence type="ECO:0000256" key="10">
    <source>
        <dbReference type="ARBA" id="ARBA00022840"/>
    </source>
</evidence>
<feature type="domain" description="Macro" evidence="20">
    <location>
        <begin position="386"/>
        <end position="648"/>
    </location>
</feature>
<dbReference type="PROSITE" id="PS51194">
    <property type="entry name" value="HELICASE_CTER"/>
    <property type="match status" value="1"/>
</dbReference>
<keyword evidence="8" id="KW-0378">Hydrolase</keyword>
<keyword evidence="13" id="KW-0804">Transcription</keyword>
<dbReference type="InterPro" id="IPR009462">
    <property type="entry name" value="CHD_II_SANT-like"/>
</dbReference>
<feature type="compositionally biased region" description="Acidic residues" evidence="17">
    <location>
        <begin position="482"/>
        <end position="509"/>
    </location>
</feature>
<dbReference type="InterPro" id="IPR002589">
    <property type="entry name" value="Macro_dom"/>
</dbReference>
<evidence type="ECO:0000313" key="23">
    <source>
        <dbReference type="EMBL" id="KAH0811671.1"/>
    </source>
</evidence>
<dbReference type="Pfam" id="PF00385">
    <property type="entry name" value="Chromo"/>
    <property type="match status" value="1"/>
</dbReference>
<dbReference type="CDD" id="cd15531">
    <property type="entry name" value="PHD1_CHD_II"/>
    <property type="match status" value="1"/>
</dbReference>
<feature type="compositionally biased region" description="Polar residues" evidence="17">
    <location>
        <begin position="2071"/>
        <end position="2083"/>
    </location>
</feature>
<feature type="domain" description="Chromo" evidence="18">
    <location>
        <begin position="1076"/>
        <end position="1113"/>
    </location>
</feature>
<feature type="domain" description="PHD-type" evidence="19">
    <location>
        <begin position="906"/>
        <end position="953"/>
    </location>
</feature>
<evidence type="ECO:0000256" key="7">
    <source>
        <dbReference type="ARBA" id="ARBA00022771"/>
    </source>
</evidence>
<feature type="compositionally biased region" description="Acidic residues" evidence="17">
    <location>
        <begin position="1831"/>
        <end position="1842"/>
    </location>
</feature>
<dbReference type="Pfam" id="PF00176">
    <property type="entry name" value="SNF2-rel_dom"/>
    <property type="match status" value="1"/>
</dbReference>
<dbReference type="InterPro" id="IPR043472">
    <property type="entry name" value="Macro_dom-like"/>
</dbReference>
<protein>
    <submittedName>
        <fullName evidence="23">Uncharacterized protein</fullName>
    </submittedName>
</protein>
<dbReference type="InterPro" id="IPR012957">
    <property type="entry name" value="CHD_C2"/>
</dbReference>
<feature type="compositionally biased region" description="Basic and acidic residues" evidence="17">
    <location>
        <begin position="2084"/>
        <end position="2103"/>
    </location>
</feature>
<feature type="domain" description="Helicase C-terminal" evidence="22">
    <location>
        <begin position="1521"/>
        <end position="1683"/>
    </location>
</feature>
<feature type="region of interest" description="Disordered" evidence="17">
    <location>
        <begin position="482"/>
        <end position="611"/>
    </location>
</feature>
<dbReference type="Gene3D" id="3.40.50.10810">
    <property type="entry name" value="Tandem AAA-ATPase domain"/>
    <property type="match status" value="1"/>
</dbReference>
<feature type="compositionally biased region" description="Polar residues" evidence="17">
    <location>
        <begin position="677"/>
        <end position="692"/>
    </location>
</feature>
<feature type="compositionally biased region" description="Low complexity" evidence="17">
    <location>
        <begin position="792"/>
        <end position="805"/>
    </location>
</feature>
<evidence type="ECO:0000256" key="8">
    <source>
        <dbReference type="ARBA" id="ARBA00022801"/>
    </source>
</evidence>
<keyword evidence="4" id="KW-0479">Metal-binding</keyword>
<feature type="compositionally biased region" description="Basic residues" evidence="17">
    <location>
        <begin position="578"/>
        <end position="587"/>
    </location>
</feature>
<dbReference type="Gene3D" id="3.40.50.300">
    <property type="entry name" value="P-loop containing nucleotide triphosphate hydrolases"/>
    <property type="match status" value="1"/>
</dbReference>
<dbReference type="Pfam" id="PF06465">
    <property type="entry name" value="DUF1087"/>
    <property type="match status" value="1"/>
</dbReference>
<dbReference type="InterPro" id="IPR013083">
    <property type="entry name" value="Znf_RING/FYVE/PHD"/>
</dbReference>
<evidence type="ECO:0000256" key="2">
    <source>
        <dbReference type="ARBA" id="ARBA00007025"/>
    </source>
</evidence>
<dbReference type="InterPro" id="IPR000330">
    <property type="entry name" value="SNF2_N"/>
</dbReference>
<dbReference type="InterPro" id="IPR014001">
    <property type="entry name" value="Helicase_ATP-bd"/>
</dbReference>
<keyword evidence="24" id="KW-1185">Reference proteome</keyword>
<comment type="catalytic activity">
    <reaction evidence="15">
        <text>ATP + H2O = ADP + phosphate + H(+)</text>
        <dbReference type="Rhea" id="RHEA:13065"/>
        <dbReference type="ChEBI" id="CHEBI:15377"/>
        <dbReference type="ChEBI" id="CHEBI:15378"/>
        <dbReference type="ChEBI" id="CHEBI:30616"/>
        <dbReference type="ChEBI" id="CHEBI:43474"/>
        <dbReference type="ChEBI" id="CHEBI:456216"/>
    </reaction>
</comment>
<dbReference type="SMART" id="SM00487">
    <property type="entry name" value="DEXDc"/>
    <property type="match status" value="1"/>
</dbReference>
<dbReference type="InterPro" id="IPR001650">
    <property type="entry name" value="Helicase_C-like"/>
</dbReference>
<dbReference type="Gene3D" id="3.30.420.10">
    <property type="entry name" value="Ribonuclease H-like superfamily/Ribonuclease H"/>
    <property type="match status" value="1"/>
</dbReference>
<feature type="domain" description="Helicase ATP-binding" evidence="21">
    <location>
        <begin position="1207"/>
        <end position="1389"/>
    </location>
</feature>
<evidence type="ECO:0000256" key="14">
    <source>
        <dbReference type="ARBA" id="ARBA00023242"/>
    </source>
</evidence>
<dbReference type="InterPro" id="IPR000953">
    <property type="entry name" value="Chromo/chromo_shadow_dom"/>
</dbReference>
<dbReference type="Pfam" id="PF08074">
    <property type="entry name" value="CHDCT2"/>
    <property type="match status" value="1"/>
</dbReference>
<dbReference type="Pfam" id="PF13358">
    <property type="entry name" value="DDE_3"/>
    <property type="match status" value="1"/>
</dbReference>
<feature type="compositionally biased region" description="Low complexity" evidence="17">
    <location>
        <begin position="2007"/>
        <end position="2026"/>
    </location>
</feature>
<dbReference type="GO" id="GO:0015074">
    <property type="term" value="P:DNA integration"/>
    <property type="evidence" value="ECO:0007669"/>
    <property type="project" value="InterPro"/>
</dbReference>
<dbReference type="PROSITE" id="PS51192">
    <property type="entry name" value="HELICASE_ATP_BIND_1"/>
    <property type="match status" value="1"/>
</dbReference>
<evidence type="ECO:0000259" key="18">
    <source>
        <dbReference type="PROSITE" id="PS50013"/>
    </source>
</evidence>
<dbReference type="Pfam" id="PF08073">
    <property type="entry name" value="CHDNT"/>
    <property type="match status" value="1"/>
</dbReference>
<evidence type="ECO:0000256" key="9">
    <source>
        <dbReference type="ARBA" id="ARBA00022833"/>
    </source>
</evidence>
<feature type="region of interest" description="Disordered" evidence="17">
    <location>
        <begin position="1798"/>
        <end position="1867"/>
    </location>
</feature>
<feature type="compositionally biased region" description="Basic and acidic residues" evidence="17">
    <location>
        <begin position="2109"/>
        <end position="2119"/>
    </location>
</feature>
<feature type="region of interest" description="Disordered" evidence="17">
    <location>
        <begin position="1136"/>
        <end position="1180"/>
    </location>
</feature>
<keyword evidence="10" id="KW-0067">ATP-binding</keyword>
<feature type="region of interest" description="Disordered" evidence="17">
    <location>
        <begin position="677"/>
        <end position="842"/>
    </location>
</feature>
<feature type="compositionally biased region" description="Basic residues" evidence="17">
    <location>
        <begin position="816"/>
        <end position="837"/>
    </location>
</feature>
<dbReference type="Pfam" id="PF06461">
    <property type="entry name" value="CHDII_SANT-like"/>
    <property type="match status" value="1"/>
</dbReference>
<keyword evidence="6" id="KW-0547">Nucleotide-binding</keyword>
<dbReference type="InterPro" id="IPR038718">
    <property type="entry name" value="SNF2-like_sf"/>
</dbReference>
<dbReference type="FunFam" id="3.40.50.10810:FF:000001">
    <property type="entry name" value="chromodomain-helicase-DNA-binding protein 3 isoform X1"/>
    <property type="match status" value="1"/>
</dbReference>
<dbReference type="SUPFAM" id="SSF52540">
    <property type="entry name" value="P-loop containing nucleoside triphosphate hydrolases"/>
    <property type="match status" value="2"/>
</dbReference>
<evidence type="ECO:0000256" key="6">
    <source>
        <dbReference type="ARBA" id="ARBA00022741"/>
    </source>
</evidence>
<keyword evidence="5" id="KW-0677">Repeat</keyword>
<feature type="compositionally biased region" description="Acidic residues" evidence="17">
    <location>
        <begin position="556"/>
        <end position="568"/>
    </location>
</feature>
<comment type="caution">
    <text evidence="23">The sequence shown here is derived from an EMBL/GenBank/DDBJ whole genome shotgun (WGS) entry which is preliminary data.</text>
</comment>
<dbReference type="Pfam" id="PF00271">
    <property type="entry name" value="Helicase_C"/>
    <property type="match status" value="1"/>
</dbReference>
<dbReference type="SMART" id="SM00506">
    <property type="entry name" value="A1pp"/>
    <property type="match status" value="1"/>
</dbReference>
<evidence type="ECO:0000256" key="12">
    <source>
        <dbReference type="ARBA" id="ARBA00023125"/>
    </source>
</evidence>
<dbReference type="FunFam" id="3.40.50.300:FF:000015">
    <property type="entry name" value="chromodomain-helicase-DNA-binding protein 9 isoform X1"/>
    <property type="match status" value="1"/>
</dbReference>
<dbReference type="InterPro" id="IPR009463">
    <property type="entry name" value="DUF1087"/>
</dbReference>
<dbReference type="SUPFAM" id="SSF52949">
    <property type="entry name" value="Macro domain-like"/>
    <property type="match status" value="1"/>
</dbReference>
<feature type="domain" description="PHD-type" evidence="19">
    <location>
        <begin position="848"/>
        <end position="895"/>
    </location>
</feature>
<evidence type="ECO:0000259" key="20">
    <source>
        <dbReference type="PROSITE" id="PS51154"/>
    </source>
</evidence>
<evidence type="ECO:0000259" key="19">
    <source>
        <dbReference type="PROSITE" id="PS50016"/>
    </source>
</evidence>
<dbReference type="SMART" id="SM00249">
    <property type="entry name" value="PHD"/>
    <property type="match status" value="2"/>
</dbReference>
<keyword evidence="3" id="KW-0597">Phosphoprotein</keyword>
<dbReference type="PANTHER" id="PTHR45623:SF17">
    <property type="entry name" value="CHROMODOMAIN-HELICASE-DNA-BINDING PROTEIN 3-RELATED"/>
    <property type="match status" value="1"/>
</dbReference>
<dbReference type="InterPro" id="IPR002464">
    <property type="entry name" value="DNA/RNA_helicase_DEAH_CS"/>
</dbReference>
<dbReference type="InterPro" id="IPR038717">
    <property type="entry name" value="Tc1-like_DDE_dom"/>
</dbReference>
<dbReference type="InterPro" id="IPR019787">
    <property type="entry name" value="Znf_PHD-finger"/>
</dbReference>
<reference evidence="23" key="1">
    <citation type="journal article" date="2020" name="J Insects Food Feed">
        <title>The yellow mealworm (Tenebrio molitor) genome: a resource for the emerging insects as food and feed industry.</title>
        <authorList>
            <person name="Eriksson T."/>
            <person name="Andere A."/>
            <person name="Kelstrup H."/>
            <person name="Emery V."/>
            <person name="Picard C."/>
        </authorList>
    </citation>
    <scope>NUCLEOTIDE SEQUENCE</scope>
    <source>
        <strain evidence="23">Stoneville</strain>
        <tissue evidence="23">Whole head</tissue>
    </source>
</reference>
<evidence type="ECO:0000256" key="4">
    <source>
        <dbReference type="ARBA" id="ARBA00022723"/>
    </source>
</evidence>
<dbReference type="Gene3D" id="1.10.10.60">
    <property type="entry name" value="Homeodomain-like"/>
    <property type="match status" value="1"/>
</dbReference>
<dbReference type="SMART" id="SM00490">
    <property type="entry name" value="HELICc"/>
    <property type="match status" value="1"/>
</dbReference>
<dbReference type="Gene3D" id="3.40.220.10">
    <property type="entry name" value="Leucine Aminopeptidase, subunit E, domain 1"/>
    <property type="match status" value="1"/>
</dbReference>
<keyword evidence="11" id="KW-0805">Transcription regulation</keyword>
<dbReference type="PROSITE" id="PS51154">
    <property type="entry name" value="MACRO"/>
    <property type="match status" value="1"/>
</dbReference>
<dbReference type="CDD" id="cd00084">
    <property type="entry name" value="HMG-box_SF"/>
    <property type="match status" value="1"/>
</dbReference>
<dbReference type="GO" id="GO:0005634">
    <property type="term" value="C:nucleus"/>
    <property type="evidence" value="ECO:0007669"/>
    <property type="project" value="UniProtKB-SubCell"/>
</dbReference>
<evidence type="ECO:0000256" key="11">
    <source>
        <dbReference type="ARBA" id="ARBA00023015"/>
    </source>
</evidence>
<comment type="subcellular location">
    <subcellularLocation>
        <location evidence="1">Nucleus</location>
    </subcellularLocation>
</comment>
<dbReference type="SUPFAM" id="SSF54160">
    <property type="entry name" value="Chromo domain-like"/>
    <property type="match status" value="2"/>
</dbReference>